<evidence type="ECO:0000256" key="1">
    <source>
        <dbReference type="ARBA" id="ARBA00001033"/>
    </source>
</evidence>
<dbReference type="Proteomes" id="UP000001175">
    <property type="component" value="Chromosome"/>
</dbReference>
<evidence type="ECO:0000256" key="4">
    <source>
        <dbReference type="ARBA" id="ARBA00022723"/>
    </source>
</evidence>
<sequence>MTLLPDCLELHAALTAVQAAAHLCQTVRHDRQATALRKPDQSPVTVADYGAQALIAAHLSETFPADPLVGEEDASLLADDVLDQITDYVRLQRSQVSAETVAAWIQQGKGQPGDRFWTLDPIDGTKGYVRGDQYAIALALIVDGQVEVAAIAAPALDGPDGALFAAVRGQGAWQIQGDHVIPLQVSDRQAAAALRLESVEREHGHPAWQDAIATRAGLVTPARAVDSLVKYALIARGEADLYLRLVNPASDRRENIWDHAAGVLLLQEAGGRVSDQTGRSLDFGAGSKLFNNQGIAASNAACHEAIVAALQAQQPLLELV</sequence>
<dbReference type="GO" id="GO:0046854">
    <property type="term" value="P:phosphatidylinositol phosphate biosynthetic process"/>
    <property type="evidence" value="ECO:0007669"/>
    <property type="project" value="InterPro"/>
</dbReference>
<dbReference type="InterPro" id="IPR051090">
    <property type="entry name" value="Inositol_monoP_superfamily"/>
</dbReference>
<accession>A0A0H3K161</accession>
<dbReference type="PROSITE" id="PS00629">
    <property type="entry name" value="IMP_1"/>
    <property type="match status" value="1"/>
</dbReference>
<dbReference type="PANTHER" id="PTHR43200:SF6">
    <property type="entry name" value="3'(2'),5'-BISPHOSPHATE NUCLEOTIDASE"/>
    <property type="match status" value="1"/>
</dbReference>
<proteinExistence type="inferred from homology"/>
<evidence type="ECO:0000256" key="7">
    <source>
        <dbReference type="PIRSR" id="PIRSR600760-2"/>
    </source>
</evidence>
<dbReference type="GO" id="GO:0000103">
    <property type="term" value="P:sulfate assimilation"/>
    <property type="evidence" value="ECO:0007669"/>
    <property type="project" value="TreeGrafter"/>
</dbReference>
<keyword evidence="5" id="KW-0378">Hydrolase</keyword>
<dbReference type="EMBL" id="AP008231">
    <property type="protein sequence ID" value="BAD78767.1"/>
    <property type="molecule type" value="Genomic_DNA"/>
</dbReference>
<protein>
    <submittedName>
        <fullName evidence="8">Similar to ammonium transporter protein Amt1</fullName>
    </submittedName>
</protein>
<dbReference type="CDD" id="cd01517">
    <property type="entry name" value="PAP_phosphatase"/>
    <property type="match status" value="1"/>
</dbReference>
<keyword evidence="6 7" id="KW-0460">Magnesium</keyword>
<dbReference type="KEGG" id="syc:syc0577_c"/>
<dbReference type="GO" id="GO:0052834">
    <property type="term" value="F:inositol monophosphate phosphatase activity"/>
    <property type="evidence" value="ECO:0007669"/>
    <property type="project" value="UniProtKB-EC"/>
</dbReference>
<dbReference type="PANTHER" id="PTHR43200">
    <property type="entry name" value="PHOSPHATASE"/>
    <property type="match status" value="1"/>
</dbReference>
<keyword evidence="4 7" id="KW-0479">Metal-binding</keyword>
<dbReference type="GO" id="GO:0008441">
    <property type="term" value="F:3'(2'),5'-bisphosphate nucleotidase activity"/>
    <property type="evidence" value="ECO:0007669"/>
    <property type="project" value="TreeGrafter"/>
</dbReference>
<dbReference type="Gene3D" id="3.30.540.10">
    <property type="entry name" value="Fructose-1,6-Bisphosphatase, subunit A, domain 1"/>
    <property type="match status" value="1"/>
</dbReference>
<dbReference type="eggNOG" id="COG1218">
    <property type="taxonomic scope" value="Bacteria"/>
</dbReference>
<evidence type="ECO:0000313" key="8">
    <source>
        <dbReference type="EMBL" id="BAD78767.1"/>
    </source>
</evidence>
<evidence type="ECO:0000256" key="2">
    <source>
        <dbReference type="ARBA" id="ARBA00001946"/>
    </source>
</evidence>
<dbReference type="PROSITE" id="PS00630">
    <property type="entry name" value="IMP_2"/>
    <property type="match status" value="1"/>
</dbReference>
<feature type="binding site" evidence="7">
    <location>
        <position position="71"/>
    </location>
    <ligand>
        <name>Mg(2+)</name>
        <dbReference type="ChEBI" id="CHEBI:18420"/>
        <label>1</label>
        <note>catalytic</note>
    </ligand>
</feature>
<evidence type="ECO:0000313" key="9">
    <source>
        <dbReference type="Proteomes" id="UP000001175"/>
    </source>
</evidence>
<dbReference type="PRINTS" id="PR00377">
    <property type="entry name" value="IMPHPHTASES"/>
</dbReference>
<dbReference type="SUPFAM" id="SSF56655">
    <property type="entry name" value="Carbohydrate phosphatase"/>
    <property type="match status" value="1"/>
</dbReference>
<dbReference type="InterPro" id="IPR020583">
    <property type="entry name" value="Inositol_monoP_metal-BS"/>
</dbReference>
<dbReference type="InterPro" id="IPR000760">
    <property type="entry name" value="Inositol_monophosphatase-like"/>
</dbReference>
<feature type="binding site" evidence="7">
    <location>
        <position position="122"/>
    </location>
    <ligand>
        <name>Mg(2+)</name>
        <dbReference type="ChEBI" id="CHEBI:18420"/>
        <label>1</label>
        <note>catalytic</note>
    </ligand>
</feature>
<reference evidence="8 9" key="1">
    <citation type="journal article" date="2007" name="Photosyn. Res.">
        <title>Complete nucleotide sequence of the freshwater unicellular cyanobacterium Synechococcus elongatus PCC 6301 chromosome: gene content and organization.</title>
        <authorList>
            <person name="Sugita C."/>
            <person name="Ogata K."/>
            <person name="Shikata M."/>
            <person name="Jikuya H."/>
            <person name="Takano J."/>
            <person name="Furumichi M."/>
            <person name="Kanehisa M."/>
            <person name="Omata T."/>
            <person name="Sugiura M."/>
            <person name="Sugita M."/>
        </authorList>
    </citation>
    <scope>NUCLEOTIDE SEQUENCE [LARGE SCALE GENOMIC DNA]</scope>
    <source>
        <strain evidence="9">ATCC 27144 / PCC 6301 / SAUG 1402/1</strain>
    </source>
</reference>
<comment type="cofactor">
    <cofactor evidence="2 7">
        <name>Mg(2+)</name>
        <dbReference type="ChEBI" id="CHEBI:18420"/>
    </cofactor>
</comment>
<dbReference type="InterPro" id="IPR020550">
    <property type="entry name" value="Inositol_monophosphatase_CS"/>
</dbReference>
<feature type="binding site" evidence="7">
    <location>
        <position position="258"/>
    </location>
    <ligand>
        <name>Mg(2+)</name>
        <dbReference type="ChEBI" id="CHEBI:18420"/>
        <label>1</label>
        <note>catalytic</note>
    </ligand>
</feature>
<dbReference type="RefSeq" id="WP_011242889.1">
    <property type="nucleotide sequence ID" value="NC_006576.1"/>
</dbReference>
<comment type="similarity">
    <text evidence="3">Belongs to the inositol monophosphatase superfamily.</text>
</comment>
<gene>
    <name evidence="8" type="ordered locus">syc0577_c</name>
</gene>
<evidence type="ECO:0000256" key="5">
    <source>
        <dbReference type="ARBA" id="ARBA00022801"/>
    </source>
</evidence>
<name>A0A0H3K161_SYNP6</name>
<dbReference type="Pfam" id="PF00459">
    <property type="entry name" value="Inositol_P"/>
    <property type="match status" value="1"/>
</dbReference>
<dbReference type="GeneID" id="72429817"/>
<feature type="binding site" evidence="7">
    <location>
        <position position="123"/>
    </location>
    <ligand>
        <name>Mg(2+)</name>
        <dbReference type="ChEBI" id="CHEBI:18420"/>
        <label>1</label>
        <note>catalytic</note>
    </ligand>
</feature>
<feature type="binding site" evidence="7">
    <location>
        <position position="120"/>
    </location>
    <ligand>
        <name>Mg(2+)</name>
        <dbReference type="ChEBI" id="CHEBI:18420"/>
        <label>1</label>
        <note>catalytic</note>
    </ligand>
</feature>
<evidence type="ECO:0000256" key="6">
    <source>
        <dbReference type="ARBA" id="ARBA00022842"/>
    </source>
</evidence>
<dbReference type="AlphaFoldDB" id="A0A0H3K161"/>
<evidence type="ECO:0000256" key="3">
    <source>
        <dbReference type="ARBA" id="ARBA00009759"/>
    </source>
</evidence>
<dbReference type="GO" id="GO:0046872">
    <property type="term" value="F:metal ion binding"/>
    <property type="evidence" value="ECO:0007669"/>
    <property type="project" value="UniProtKB-KW"/>
</dbReference>
<comment type="catalytic activity">
    <reaction evidence="1">
        <text>a myo-inositol phosphate + H2O = myo-inositol + phosphate</text>
        <dbReference type="Rhea" id="RHEA:24056"/>
        <dbReference type="ChEBI" id="CHEBI:15377"/>
        <dbReference type="ChEBI" id="CHEBI:17268"/>
        <dbReference type="ChEBI" id="CHEBI:43474"/>
        <dbReference type="ChEBI" id="CHEBI:84139"/>
        <dbReference type="EC" id="3.1.3.25"/>
    </reaction>
</comment>
<organism evidence="8 9">
    <name type="scientific">Synechococcus sp. (strain ATCC 27144 / PCC 6301 / SAUG 1402/1)</name>
    <name type="common">Anacystis nidulans</name>
    <dbReference type="NCBI Taxonomy" id="269084"/>
    <lineage>
        <taxon>Bacteria</taxon>
        <taxon>Bacillati</taxon>
        <taxon>Cyanobacteriota</taxon>
        <taxon>Cyanophyceae</taxon>
        <taxon>Synechococcales</taxon>
        <taxon>Synechococcaceae</taxon>
        <taxon>Synechococcus</taxon>
    </lineage>
</organism>
<dbReference type="Gene3D" id="3.40.190.80">
    <property type="match status" value="1"/>
</dbReference>